<dbReference type="AlphaFoldDB" id="A0A9X1V9T0"/>
<sequence length="80" mass="9241">MPPYLLDEVDVLVAQERNTRSDLIRQATAMYLRERKKQRIRELLQQGYQEMAVINLHLADEAFAAEAEAERIAQRLVSGV</sequence>
<dbReference type="EMBL" id="JALBUF010000006">
    <property type="protein sequence ID" value="MCI0183722.1"/>
    <property type="molecule type" value="Genomic_DNA"/>
</dbReference>
<dbReference type="Gene3D" id="1.10.1220.10">
    <property type="entry name" value="Met repressor-like"/>
    <property type="match status" value="1"/>
</dbReference>
<accession>A0A9X1V9T0</accession>
<comment type="caution">
    <text evidence="1">The sequence shown here is derived from an EMBL/GenBank/DDBJ whole genome shotgun (WGS) entry which is preliminary data.</text>
</comment>
<evidence type="ECO:0000313" key="2">
    <source>
        <dbReference type="Proteomes" id="UP001139263"/>
    </source>
</evidence>
<keyword evidence="2" id="KW-1185">Reference proteome</keyword>
<organism evidence="1 2">
    <name type="scientific">Sulfoacidibacillus ferrooxidans</name>
    <dbReference type="NCBI Taxonomy" id="2005001"/>
    <lineage>
        <taxon>Bacteria</taxon>
        <taxon>Bacillati</taxon>
        <taxon>Bacillota</taxon>
        <taxon>Bacilli</taxon>
        <taxon>Bacillales</taxon>
        <taxon>Alicyclobacillaceae</taxon>
        <taxon>Sulfoacidibacillus</taxon>
    </lineage>
</organism>
<dbReference type="GO" id="GO:0006355">
    <property type="term" value="P:regulation of DNA-templated transcription"/>
    <property type="evidence" value="ECO:0007669"/>
    <property type="project" value="InterPro"/>
</dbReference>
<proteinExistence type="predicted"/>
<name>A0A9X1V9T0_9BACL</name>
<dbReference type="InterPro" id="IPR013321">
    <property type="entry name" value="Arc_rbn_hlx_hlx"/>
</dbReference>
<protein>
    <submittedName>
        <fullName evidence="1">Antitoxin EndoAI</fullName>
    </submittedName>
</protein>
<dbReference type="Proteomes" id="UP001139263">
    <property type="component" value="Unassembled WGS sequence"/>
</dbReference>
<evidence type="ECO:0000313" key="1">
    <source>
        <dbReference type="EMBL" id="MCI0183722.1"/>
    </source>
</evidence>
<reference evidence="1" key="1">
    <citation type="submission" date="2022-03" db="EMBL/GenBank/DDBJ databases">
        <title>Draft Genome Sequence of Firmicute Strain S0AB, a Heterotrophic Iron/Sulfur-Oxidizing Extreme Acidophile.</title>
        <authorList>
            <person name="Vergara E."/>
            <person name="Pakostova E."/>
            <person name="Johnson D.B."/>
            <person name="Holmes D.S."/>
        </authorList>
    </citation>
    <scope>NUCLEOTIDE SEQUENCE</scope>
    <source>
        <strain evidence="1">S0AB</strain>
    </source>
</reference>
<gene>
    <name evidence="1" type="primary">ndoAI</name>
    <name evidence="1" type="ORF">MM817_02013</name>
</gene>